<keyword evidence="2" id="KW-1185">Reference proteome</keyword>
<feature type="region of interest" description="Disordered" evidence="1">
    <location>
        <begin position="612"/>
        <end position="656"/>
    </location>
</feature>
<feature type="compositionally biased region" description="Low complexity" evidence="1">
    <location>
        <begin position="54"/>
        <end position="66"/>
    </location>
</feature>
<feature type="region of interest" description="Disordered" evidence="1">
    <location>
        <begin position="433"/>
        <end position="452"/>
    </location>
</feature>
<sequence>MLLEPHGLLRLRLRWSSATGANRRASATTTTTVDDQSSISMSPPVTHKALTQTDSSADSGALGLSSYATDDQMQPPFECELEGGFNFYADPNARKQQLSADKKGKDTNRRILSHTISEAPSEQSMMHDDSDELQSSMAHPHQALQPPRTVKQAIAQQQLKDILNKTPASKQPPKSNTSHPLVLQHLHDAFDKQQPSSPTHQQQQSTIRHILPNWTIKKPSHHLEQKLHFDDDLDDELTQQSISKKSNVSIDNRRQQQLQEEFEEIQRLQSQRINRYLQGQQPLRQVFNGASKHSSVMPPSNDSRCPRRVQTVLENCDATLPRKSTKQLASELTRDVGCSASSQHSSMTLRPPREHQHLLKIPSFMSKSQSIQHLPSPQSSVRSRLSPNIRCNQFSPRMQELQHFFDKAQSMQHLASSSRSTIKPLTIADDCDSSALNSMQPSPAPSIQPLKKPHSVLPHIYFERTQSMQSLPPKPPPASEKPTRRQKQQQLFEEEQFEKEAKIVRAQQKMDEEEEEHEARRAQKNSIEKMKLKPIRRVQSERTPRQQRVQQAFNEAPPRHHSPPSHPDNNELRRFPKFHIFSTDTDSELSQYQTFQQASRLAHRQQRLEEIMDELESSSKQRWSSTQQLKKDSARQQQRQESFDKPHGQKQSGATKGVVFSEFAELEF</sequence>
<evidence type="ECO:0000256" key="1">
    <source>
        <dbReference type="SAM" id="MobiDB-lite"/>
    </source>
</evidence>
<reference evidence="3" key="1">
    <citation type="submission" date="2022-11" db="UniProtKB">
        <authorList>
            <consortium name="WormBaseParasite"/>
        </authorList>
    </citation>
    <scope>IDENTIFICATION</scope>
</reference>
<organism evidence="2 3">
    <name type="scientific">Plectus sambesii</name>
    <dbReference type="NCBI Taxonomy" id="2011161"/>
    <lineage>
        <taxon>Eukaryota</taxon>
        <taxon>Metazoa</taxon>
        <taxon>Ecdysozoa</taxon>
        <taxon>Nematoda</taxon>
        <taxon>Chromadorea</taxon>
        <taxon>Plectida</taxon>
        <taxon>Plectina</taxon>
        <taxon>Plectoidea</taxon>
        <taxon>Plectidae</taxon>
        <taxon>Plectus</taxon>
    </lineage>
</organism>
<name>A0A914VCA1_9BILA</name>
<feature type="compositionally biased region" description="Low complexity" evidence="1">
    <location>
        <begin position="20"/>
        <end position="40"/>
    </location>
</feature>
<feature type="region of interest" description="Disordered" evidence="1">
    <location>
        <begin position="465"/>
        <end position="579"/>
    </location>
</feature>
<accession>A0A914VCA1</accession>
<protein>
    <submittedName>
        <fullName evidence="3">Uncharacterized protein</fullName>
    </submittedName>
</protein>
<dbReference type="Proteomes" id="UP000887566">
    <property type="component" value="Unplaced"/>
</dbReference>
<evidence type="ECO:0000313" key="3">
    <source>
        <dbReference type="WBParaSite" id="PSAMB.scaffold176size68932.g2953.t1"/>
    </source>
</evidence>
<feature type="region of interest" description="Disordered" evidence="1">
    <location>
        <begin position="115"/>
        <end position="153"/>
    </location>
</feature>
<proteinExistence type="predicted"/>
<feature type="compositionally biased region" description="Polar residues" evidence="1">
    <location>
        <begin position="618"/>
        <end position="628"/>
    </location>
</feature>
<feature type="region of interest" description="Disordered" evidence="1">
    <location>
        <begin position="20"/>
        <end position="66"/>
    </location>
</feature>
<feature type="compositionally biased region" description="Polar residues" evidence="1">
    <location>
        <begin position="115"/>
        <end position="124"/>
    </location>
</feature>
<dbReference type="WBParaSite" id="PSAMB.scaffold176size68932.g2953.t1">
    <property type="protein sequence ID" value="PSAMB.scaffold176size68932.g2953.t1"/>
    <property type="gene ID" value="PSAMB.scaffold176size68932.g2953"/>
</dbReference>
<feature type="compositionally biased region" description="Basic and acidic residues" evidence="1">
    <location>
        <begin position="517"/>
        <end position="531"/>
    </location>
</feature>
<evidence type="ECO:0000313" key="2">
    <source>
        <dbReference type="Proteomes" id="UP000887566"/>
    </source>
</evidence>
<dbReference type="AlphaFoldDB" id="A0A914VCA1"/>